<evidence type="ECO:0000313" key="1">
    <source>
        <dbReference type="EMBL" id="KAG5472248.1"/>
    </source>
</evidence>
<evidence type="ECO:0000313" key="2">
    <source>
        <dbReference type="Proteomes" id="UP000673552"/>
    </source>
</evidence>
<dbReference type="Proteomes" id="UP000673552">
    <property type="component" value="Unassembled WGS sequence"/>
</dbReference>
<name>A0A836GYX9_9TRYP</name>
<comment type="caution">
    <text evidence="1">The sequence shown here is derived from an EMBL/GenBank/DDBJ whole genome shotgun (WGS) entry which is preliminary data.</text>
</comment>
<gene>
    <name evidence="1" type="ORF">LSCM1_03647</name>
</gene>
<dbReference type="OrthoDB" id="272882at2759"/>
<keyword evidence="2" id="KW-1185">Reference proteome</keyword>
<dbReference type="AlphaFoldDB" id="A0A836GYX9"/>
<dbReference type="EMBL" id="JAFEUZ010000030">
    <property type="protein sequence ID" value="KAG5472248.1"/>
    <property type="molecule type" value="Genomic_DNA"/>
</dbReference>
<reference evidence="2" key="2">
    <citation type="journal article" date="2021" name="Sci. Data">
        <title>Chromosome-scale genome sequencing, assembly and annotation of six genomes from subfamily Leishmaniinae.</title>
        <authorList>
            <person name="Almutairi H."/>
            <person name="Urbaniak M.D."/>
            <person name="Bates M.D."/>
            <person name="Jariyapan N."/>
            <person name="Kwakye-Nuako G."/>
            <person name="Thomaz Soccol V."/>
            <person name="Al-Salem W.S."/>
            <person name="Dillon R.J."/>
            <person name="Bates P.A."/>
            <person name="Gatherer D."/>
        </authorList>
    </citation>
    <scope>NUCLEOTIDE SEQUENCE [LARGE SCALE GENOMIC DNA]</scope>
</reference>
<dbReference type="GeneID" id="92513692"/>
<accession>A0A836GYX9</accession>
<sequence>MEIAVGSLEELLSRSGGADSLSEAHTDALVLQLLQRSFCVTTTYLFSVTALFDAPFLRASSSVWVEPATHMHAWAMRTMREASMTDAIANATAFHAATAARIAKVSASLPQSEKAFLACLSAFLDATTPLTSVVTVSPSGCVQALLKARTGASGATVSDALSVVWDVSQVSAVAATSKTMPGITRYESTVSLPTTCTTANASARRESIHWTLFQQASAGFTGQSSLYTPSVAATEPKELCAAGPAAGAALRMTSNRTALNKGLRRALASAEVAVTCAAGTYAQPETATCEVCPSACSASPTEPTPVYCPGDGLMHGCPELPVGAAHAGSPLAGVDKLKAGCRYACLDIYQAPLHNGCVSTPGLFYNTTASISDRRSGGWYDACVGPESLLPEHFPAQSHDARVFTFIGSGTTDEPMSCRFVLVHRVVSSAVSAEALRAVGLLPQPLYATAHPPTAASHRGFSPHRGGVAWETMMQLNATLLWEMHMSLRRSQQAASGAGAGSGTTSIGHVLVALREGGEEVPSRSLWSWSLISSYQHPEGGRAATTASATGTASPASLSFTLRMSLNVSVLAAPLNTGASAASGGPNAASSTTPAPLTLTVLSSPWQ</sequence>
<protein>
    <submittedName>
        <fullName evidence="1">Uncharacterized protein</fullName>
    </submittedName>
</protein>
<proteinExistence type="predicted"/>
<reference evidence="2" key="1">
    <citation type="journal article" date="2021" name="Microbiol. Resour. Announc.">
        <title>LGAAP: Leishmaniinae Genome Assembly and Annotation Pipeline.</title>
        <authorList>
            <person name="Almutairi H."/>
            <person name="Urbaniak M.D."/>
            <person name="Bates M.D."/>
            <person name="Jariyapan N."/>
            <person name="Kwakye-Nuako G."/>
            <person name="Thomaz-Soccol V."/>
            <person name="Al-Salem W.S."/>
            <person name="Dillon R.J."/>
            <person name="Bates P.A."/>
            <person name="Gatherer D."/>
        </authorList>
    </citation>
    <scope>NUCLEOTIDE SEQUENCE [LARGE SCALE GENOMIC DNA]</scope>
</reference>
<dbReference type="RefSeq" id="XP_067176548.1">
    <property type="nucleotide sequence ID" value="XM_067321180.1"/>
</dbReference>
<dbReference type="KEGG" id="lmat:92513692"/>
<organism evidence="1 2">
    <name type="scientific">Leishmania martiniquensis</name>
    <dbReference type="NCBI Taxonomy" id="1580590"/>
    <lineage>
        <taxon>Eukaryota</taxon>
        <taxon>Discoba</taxon>
        <taxon>Euglenozoa</taxon>
        <taxon>Kinetoplastea</taxon>
        <taxon>Metakinetoplastina</taxon>
        <taxon>Trypanosomatida</taxon>
        <taxon>Trypanosomatidae</taxon>
        <taxon>Leishmaniinae</taxon>
        <taxon>Leishmania</taxon>
    </lineage>
</organism>